<feature type="signal peptide" evidence="1">
    <location>
        <begin position="1"/>
        <end position="17"/>
    </location>
</feature>
<feature type="chain" id="PRO_5042096809" description="Ricin B lectin domain-containing protein" evidence="1">
    <location>
        <begin position="18"/>
        <end position="189"/>
    </location>
</feature>
<accession>A0AAD7JR30</accession>
<name>A0AAD7JR30_9AGAR</name>
<reference evidence="2" key="1">
    <citation type="submission" date="2023-03" db="EMBL/GenBank/DDBJ databases">
        <title>Massive genome expansion in bonnet fungi (Mycena s.s.) driven by repeated elements and novel gene families across ecological guilds.</title>
        <authorList>
            <consortium name="Lawrence Berkeley National Laboratory"/>
            <person name="Harder C.B."/>
            <person name="Miyauchi S."/>
            <person name="Viragh M."/>
            <person name="Kuo A."/>
            <person name="Thoen E."/>
            <person name="Andreopoulos B."/>
            <person name="Lu D."/>
            <person name="Skrede I."/>
            <person name="Drula E."/>
            <person name="Henrissat B."/>
            <person name="Morin E."/>
            <person name="Kohler A."/>
            <person name="Barry K."/>
            <person name="LaButti K."/>
            <person name="Morin E."/>
            <person name="Salamov A."/>
            <person name="Lipzen A."/>
            <person name="Mereny Z."/>
            <person name="Hegedus B."/>
            <person name="Baldrian P."/>
            <person name="Stursova M."/>
            <person name="Weitz H."/>
            <person name="Taylor A."/>
            <person name="Grigoriev I.V."/>
            <person name="Nagy L.G."/>
            <person name="Martin F."/>
            <person name="Kauserud H."/>
        </authorList>
    </citation>
    <scope>NUCLEOTIDE SEQUENCE</scope>
    <source>
        <strain evidence="2">CBHHK182m</strain>
    </source>
</reference>
<proteinExistence type="predicted"/>
<keyword evidence="3" id="KW-1185">Reference proteome</keyword>
<evidence type="ECO:0000256" key="1">
    <source>
        <dbReference type="SAM" id="SignalP"/>
    </source>
</evidence>
<evidence type="ECO:0008006" key="4">
    <source>
        <dbReference type="Google" id="ProtNLM"/>
    </source>
</evidence>
<sequence length="189" mass="19767">MKFTFALLAVFVSAAAATPISMETRQNVCSALNTCPLQCYGPMSIIFPDSNLNTRWDLFGNPVGPVKHNDLGWFVKDKPTSNELFTAIVGAQPKLYTFQSQDGLDVGVSGGTSGAHFFAATSTATLNVTCSACNAIIYSSQIVAEGCTMELTDGTNGLGQCISFTAANGPVQVEPCDGSASQQFSIGTA</sequence>
<keyword evidence="1" id="KW-0732">Signal</keyword>
<dbReference type="Proteomes" id="UP001215598">
    <property type="component" value="Unassembled WGS sequence"/>
</dbReference>
<protein>
    <recommendedName>
        <fullName evidence="4">Ricin B lectin domain-containing protein</fullName>
    </recommendedName>
</protein>
<dbReference type="AlphaFoldDB" id="A0AAD7JR30"/>
<gene>
    <name evidence="2" type="ORF">B0H16DRAFT_1716400</name>
</gene>
<evidence type="ECO:0000313" key="2">
    <source>
        <dbReference type="EMBL" id="KAJ7768392.1"/>
    </source>
</evidence>
<organism evidence="2 3">
    <name type="scientific">Mycena metata</name>
    <dbReference type="NCBI Taxonomy" id="1033252"/>
    <lineage>
        <taxon>Eukaryota</taxon>
        <taxon>Fungi</taxon>
        <taxon>Dikarya</taxon>
        <taxon>Basidiomycota</taxon>
        <taxon>Agaricomycotina</taxon>
        <taxon>Agaricomycetes</taxon>
        <taxon>Agaricomycetidae</taxon>
        <taxon>Agaricales</taxon>
        <taxon>Marasmiineae</taxon>
        <taxon>Mycenaceae</taxon>
        <taxon>Mycena</taxon>
    </lineage>
</organism>
<dbReference type="EMBL" id="JARKIB010000020">
    <property type="protein sequence ID" value="KAJ7768392.1"/>
    <property type="molecule type" value="Genomic_DNA"/>
</dbReference>
<comment type="caution">
    <text evidence="2">The sequence shown here is derived from an EMBL/GenBank/DDBJ whole genome shotgun (WGS) entry which is preliminary data.</text>
</comment>
<evidence type="ECO:0000313" key="3">
    <source>
        <dbReference type="Proteomes" id="UP001215598"/>
    </source>
</evidence>